<dbReference type="RefSeq" id="WP_035663080.1">
    <property type="nucleotide sequence ID" value="NZ_BAUV01000007.1"/>
</dbReference>
<dbReference type="InterPro" id="IPR011006">
    <property type="entry name" value="CheY-like_superfamily"/>
</dbReference>
<evidence type="ECO:0000256" key="6">
    <source>
        <dbReference type="ARBA" id="ARBA00023163"/>
    </source>
</evidence>
<protein>
    <submittedName>
        <fullName evidence="11">Two component transcriptional regulator</fullName>
    </submittedName>
</protein>
<dbReference type="GO" id="GO:0000976">
    <property type="term" value="F:transcription cis-regulatory region binding"/>
    <property type="evidence" value="ECO:0007669"/>
    <property type="project" value="TreeGrafter"/>
</dbReference>
<dbReference type="PROSITE" id="PS50110">
    <property type="entry name" value="RESPONSE_REGULATORY"/>
    <property type="match status" value="1"/>
</dbReference>
<keyword evidence="12" id="KW-1185">Reference proteome</keyword>
<dbReference type="SUPFAM" id="SSF46894">
    <property type="entry name" value="C-terminal effector domain of the bipartite response regulators"/>
    <property type="match status" value="1"/>
</dbReference>
<dbReference type="FunFam" id="1.10.10.10:FF:000018">
    <property type="entry name" value="DNA-binding response regulator ResD"/>
    <property type="match status" value="1"/>
</dbReference>
<dbReference type="InterPro" id="IPR036388">
    <property type="entry name" value="WH-like_DNA-bd_sf"/>
</dbReference>
<dbReference type="FunFam" id="3.40.50.2300:FF:000001">
    <property type="entry name" value="DNA-binding response regulator PhoB"/>
    <property type="match status" value="1"/>
</dbReference>
<keyword evidence="6" id="KW-0804">Transcription</keyword>
<dbReference type="EMBL" id="BAUV01000007">
    <property type="protein sequence ID" value="GAE34277.1"/>
    <property type="molecule type" value="Genomic_DNA"/>
</dbReference>
<evidence type="ECO:0000256" key="7">
    <source>
        <dbReference type="PROSITE-ProRule" id="PRU00169"/>
    </source>
</evidence>
<dbReference type="SUPFAM" id="SSF52172">
    <property type="entry name" value="CheY-like"/>
    <property type="match status" value="1"/>
</dbReference>
<evidence type="ECO:0000256" key="2">
    <source>
        <dbReference type="ARBA" id="ARBA00022553"/>
    </source>
</evidence>
<dbReference type="CDD" id="cd00383">
    <property type="entry name" value="trans_reg_C"/>
    <property type="match status" value="1"/>
</dbReference>
<dbReference type="SMART" id="SM00448">
    <property type="entry name" value="REC"/>
    <property type="match status" value="1"/>
</dbReference>
<organism evidence="11 12">
    <name type="scientific">Halalkalibacter akibai (strain ATCC 43226 / DSM 21942 / CIP 109018 / JCM 9157 / 1139)</name>
    <name type="common">Bacillus akibai</name>
    <dbReference type="NCBI Taxonomy" id="1236973"/>
    <lineage>
        <taxon>Bacteria</taxon>
        <taxon>Bacillati</taxon>
        <taxon>Bacillota</taxon>
        <taxon>Bacilli</taxon>
        <taxon>Bacillales</taxon>
        <taxon>Bacillaceae</taxon>
        <taxon>Halalkalibacter</taxon>
    </lineage>
</organism>
<evidence type="ECO:0000259" key="9">
    <source>
        <dbReference type="PROSITE" id="PS50110"/>
    </source>
</evidence>
<dbReference type="Pfam" id="PF00486">
    <property type="entry name" value="Trans_reg_C"/>
    <property type="match status" value="1"/>
</dbReference>
<feature type="domain" description="OmpR/PhoB-type" evidence="10">
    <location>
        <begin position="130"/>
        <end position="227"/>
    </location>
</feature>
<name>W4QQR4_HALA3</name>
<comment type="subcellular location">
    <subcellularLocation>
        <location evidence="1">Cytoplasm</location>
    </subcellularLocation>
</comment>
<dbReference type="AlphaFoldDB" id="W4QQR4"/>
<keyword evidence="3" id="KW-0902">Two-component regulatory system</keyword>
<dbReference type="PANTHER" id="PTHR48111">
    <property type="entry name" value="REGULATOR OF RPOS"/>
    <property type="match status" value="1"/>
</dbReference>
<keyword evidence="5 8" id="KW-0238">DNA-binding</keyword>
<gene>
    <name evidence="11" type="ORF">JCM9157_1323</name>
</gene>
<feature type="DNA-binding region" description="OmpR/PhoB-type" evidence="8">
    <location>
        <begin position="130"/>
        <end position="227"/>
    </location>
</feature>
<evidence type="ECO:0000256" key="4">
    <source>
        <dbReference type="ARBA" id="ARBA00023015"/>
    </source>
</evidence>
<dbReference type="InterPro" id="IPR016032">
    <property type="entry name" value="Sig_transdc_resp-reg_C-effctor"/>
</dbReference>
<dbReference type="Gene3D" id="1.10.10.10">
    <property type="entry name" value="Winged helix-like DNA-binding domain superfamily/Winged helix DNA-binding domain"/>
    <property type="match status" value="1"/>
</dbReference>
<dbReference type="STRING" id="1236973.JCM9157_1323"/>
<dbReference type="PROSITE" id="PS51755">
    <property type="entry name" value="OMPR_PHOB"/>
    <property type="match status" value="1"/>
</dbReference>
<dbReference type="InterPro" id="IPR001789">
    <property type="entry name" value="Sig_transdc_resp-reg_receiver"/>
</dbReference>
<keyword evidence="4" id="KW-0805">Transcription regulation</keyword>
<dbReference type="InterPro" id="IPR039420">
    <property type="entry name" value="WalR-like"/>
</dbReference>
<dbReference type="InterPro" id="IPR001867">
    <property type="entry name" value="OmpR/PhoB-type_DNA-bd"/>
</dbReference>
<dbReference type="eggNOG" id="COG0745">
    <property type="taxonomic scope" value="Bacteria"/>
</dbReference>
<reference evidence="11 12" key="1">
    <citation type="journal article" date="2014" name="Genome Announc.">
        <title>Draft Genome Sequences of Three Alkaliphilic Bacillus Strains, Bacillus wakoensis JCM 9140T, Bacillus akibai JCM 9157T, and Bacillus hemicellulosilyticus JCM 9152T.</title>
        <authorList>
            <person name="Yuki M."/>
            <person name="Oshima K."/>
            <person name="Suda W."/>
            <person name="Oshida Y."/>
            <person name="Kitamura K."/>
            <person name="Iida T."/>
            <person name="Hattori M."/>
            <person name="Ohkuma M."/>
        </authorList>
    </citation>
    <scope>NUCLEOTIDE SEQUENCE [LARGE SCALE GENOMIC DNA]</scope>
    <source>
        <strain evidence="11 12">JCM 9157</strain>
    </source>
</reference>
<dbReference type="OrthoDB" id="9790442at2"/>
<dbReference type="PANTHER" id="PTHR48111:SF40">
    <property type="entry name" value="PHOSPHATE REGULON TRANSCRIPTIONAL REGULATORY PROTEIN PHOB"/>
    <property type="match status" value="1"/>
</dbReference>
<dbReference type="Proteomes" id="UP000018896">
    <property type="component" value="Unassembled WGS sequence"/>
</dbReference>
<keyword evidence="2 7" id="KW-0597">Phosphoprotein</keyword>
<evidence type="ECO:0000256" key="1">
    <source>
        <dbReference type="ARBA" id="ARBA00004496"/>
    </source>
</evidence>
<dbReference type="Pfam" id="PF00072">
    <property type="entry name" value="Response_reg"/>
    <property type="match status" value="1"/>
</dbReference>
<feature type="modified residue" description="4-aspartylphosphate" evidence="7">
    <location>
        <position position="54"/>
    </location>
</feature>
<evidence type="ECO:0000313" key="11">
    <source>
        <dbReference type="EMBL" id="GAE34277.1"/>
    </source>
</evidence>
<evidence type="ECO:0000259" key="10">
    <source>
        <dbReference type="PROSITE" id="PS51755"/>
    </source>
</evidence>
<dbReference type="GO" id="GO:0005829">
    <property type="term" value="C:cytosol"/>
    <property type="evidence" value="ECO:0007669"/>
    <property type="project" value="TreeGrafter"/>
</dbReference>
<dbReference type="GO" id="GO:0006355">
    <property type="term" value="P:regulation of DNA-templated transcription"/>
    <property type="evidence" value="ECO:0007669"/>
    <property type="project" value="InterPro"/>
</dbReference>
<evidence type="ECO:0000256" key="8">
    <source>
        <dbReference type="PROSITE-ProRule" id="PRU01091"/>
    </source>
</evidence>
<dbReference type="GO" id="GO:0032993">
    <property type="term" value="C:protein-DNA complex"/>
    <property type="evidence" value="ECO:0007669"/>
    <property type="project" value="TreeGrafter"/>
</dbReference>
<evidence type="ECO:0000256" key="3">
    <source>
        <dbReference type="ARBA" id="ARBA00023012"/>
    </source>
</evidence>
<accession>W4QQR4</accession>
<feature type="domain" description="Response regulatory" evidence="9">
    <location>
        <begin position="5"/>
        <end position="118"/>
    </location>
</feature>
<dbReference type="Gene3D" id="3.40.50.2300">
    <property type="match status" value="1"/>
</dbReference>
<sequence>MVHAKVLIADDDPNVCEIIRIYLQENHFNVIEASDGEQALSLFETEKPDIILLDVMMPGLDGFDVCRQIRKKTEVPIIMLSAKAEELDRILGLEMGADDYVTKPFSPREVLARIKAVFRRTSNQGQEEKEETFKYHDLLIHVKKREVKLNETVLFFRPKEFDLLVYLIRHKHIVVTREQLLEHVWGYDFIGDIRTVDVHIKRIRSEFEPFNFQCIKTVWGVGYQFYIE</sequence>
<dbReference type="SMART" id="SM00862">
    <property type="entry name" value="Trans_reg_C"/>
    <property type="match status" value="1"/>
</dbReference>
<evidence type="ECO:0000256" key="5">
    <source>
        <dbReference type="ARBA" id="ARBA00023125"/>
    </source>
</evidence>
<comment type="caution">
    <text evidence="11">The sequence shown here is derived from an EMBL/GenBank/DDBJ whole genome shotgun (WGS) entry which is preliminary data.</text>
</comment>
<evidence type="ECO:0000313" key="12">
    <source>
        <dbReference type="Proteomes" id="UP000018896"/>
    </source>
</evidence>
<dbReference type="GO" id="GO:0000156">
    <property type="term" value="F:phosphorelay response regulator activity"/>
    <property type="evidence" value="ECO:0007669"/>
    <property type="project" value="TreeGrafter"/>
</dbReference>
<proteinExistence type="predicted"/>
<dbReference type="Gene3D" id="6.10.250.690">
    <property type="match status" value="1"/>
</dbReference>